<feature type="coiled-coil region" evidence="1">
    <location>
        <begin position="52"/>
        <end position="104"/>
    </location>
</feature>
<organism evidence="2 3">
    <name type="scientific">Actinidia rufa</name>
    <dbReference type="NCBI Taxonomy" id="165716"/>
    <lineage>
        <taxon>Eukaryota</taxon>
        <taxon>Viridiplantae</taxon>
        <taxon>Streptophyta</taxon>
        <taxon>Embryophyta</taxon>
        <taxon>Tracheophyta</taxon>
        <taxon>Spermatophyta</taxon>
        <taxon>Magnoliopsida</taxon>
        <taxon>eudicotyledons</taxon>
        <taxon>Gunneridae</taxon>
        <taxon>Pentapetalae</taxon>
        <taxon>asterids</taxon>
        <taxon>Ericales</taxon>
        <taxon>Actinidiaceae</taxon>
        <taxon>Actinidia</taxon>
    </lineage>
</organism>
<evidence type="ECO:0000256" key="1">
    <source>
        <dbReference type="SAM" id="Coils"/>
    </source>
</evidence>
<evidence type="ECO:0000313" key="3">
    <source>
        <dbReference type="Proteomes" id="UP000585474"/>
    </source>
</evidence>
<name>A0A7J0H1W7_9ERIC</name>
<proteinExistence type="predicted"/>
<dbReference type="PANTHER" id="PTHR36390:SF1">
    <property type="entry name" value="MYOSIN HEAVY CHAIN-LIKE PROTEIN"/>
    <property type="match status" value="1"/>
</dbReference>
<dbReference type="PANTHER" id="PTHR36390">
    <property type="entry name" value="MYOSIN HEAVY CHAIN-LIKE PROTEIN"/>
    <property type="match status" value="1"/>
</dbReference>
<sequence length="170" mass="19604">MPVASGTMSKALFLELIHDVYPSMCTCGDILGPLLSRLAVLGVTDADFKDKMDVMSRQIHGYEVLVKQLKEEVKTEKLKAKGEAEDVAQEMAELRYQITGLLEEERKRRACIEQISLQRISELEAQVLKSRYVNFFKKKILLKIYFSFVLIKIKKDRRKRISSVRLIHEA</sequence>
<keyword evidence="3" id="KW-1185">Reference proteome</keyword>
<accession>A0A7J0H1W7</accession>
<gene>
    <name evidence="2" type="ORF">Acr_26g0003120</name>
</gene>
<evidence type="ECO:0000313" key="2">
    <source>
        <dbReference type="EMBL" id="GFZ17042.1"/>
    </source>
</evidence>
<dbReference type="EMBL" id="BJWL01000026">
    <property type="protein sequence ID" value="GFZ17042.1"/>
    <property type="molecule type" value="Genomic_DNA"/>
</dbReference>
<comment type="caution">
    <text evidence="2">The sequence shown here is derived from an EMBL/GenBank/DDBJ whole genome shotgun (WGS) entry which is preliminary data.</text>
</comment>
<keyword evidence="1" id="KW-0175">Coiled coil</keyword>
<protein>
    <submittedName>
        <fullName evidence="2">Uncharacterized protein</fullName>
    </submittedName>
</protein>
<dbReference type="AlphaFoldDB" id="A0A7J0H1W7"/>
<dbReference type="Proteomes" id="UP000585474">
    <property type="component" value="Unassembled WGS sequence"/>
</dbReference>
<reference evidence="2 3" key="1">
    <citation type="submission" date="2019-07" db="EMBL/GenBank/DDBJ databases">
        <title>De Novo Assembly of kiwifruit Actinidia rufa.</title>
        <authorList>
            <person name="Sugita-Konishi S."/>
            <person name="Sato K."/>
            <person name="Mori E."/>
            <person name="Abe Y."/>
            <person name="Kisaki G."/>
            <person name="Hamano K."/>
            <person name="Suezawa K."/>
            <person name="Otani M."/>
            <person name="Fukuda T."/>
            <person name="Manabe T."/>
            <person name="Gomi K."/>
            <person name="Tabuchi M."/>
            <person name="Akimitsu K."/>
            <person name="Kataoka I."/>
        </authorList>
    </citation>
    <scope>NUCLEOTIDE SEQUENCE [LARGE SCALE GENOMIC DNA]</scope>
    <source>
        <strain evidence="3">cv. Fuchu</strain>
    </source>
</reference>
<dbReference type="OrthoDB" id="1750644at2759"/>